<dbReference type="KEGG" id="ica:Intca_2660"/>
<sequence>MKRLVIRLVAMSPRSGHLAVAELRNHRIKALVRAESFNV</sequence>
<evidence type="ECO:0000313" key="2">
    <source>
        <dbReference type="Proteomes" id="UP000008914"/>
    </source>
</evidence>
<dbReference type="AlphaFoldDB" id="E6S8K3"/>
<protein>
    <submittedName>
        <fullName evidence="1">Uncharacterized protein</fullName>
    </submittedName>
</protein>
<proteinExistence type="predicted"/>
<keyword evidence="2" id="KW-1185">Reference proteome</keyword>
<name>E6S8K3_INTC7</name>
<gene>
    <name evidence="1" type="ordered locus">Intca_2660</name>
</gene>
<dbReference type="EMBL" id="CP002343">
    <property type="protein sequence ID" value="ADU49165.1"/>
    <property type="molecule type" value="Genomic_DNA"/>
</dbReference>
<dbReference type="Proteomes" id="UP000008914">
    <property type="component" value="Chromosome"/>
</dbReference>
<reference evidence="1 2" key="1">
    <citation type="journal article" date="2010" name="Stand. Genomic Sci.">
        <title>Complete genome sequence of Intrasporangium calvum type strain (7 KIP).</title>
        <authorList>
            <person name="Del Rio T.G."/>
            <person name="Chertkov O."/>
            <person name="Yasawong M."/>
            <person name="Lucas S."/>
            <person name="Deshpande S."/>
            <person name="Cheng J.F."/>
            <person name="Detter C."/>
            <person name="Tapia R."/>
            <person name="Han C."/>
            <person name="Goodwin L."/>
            <person name="Pitluck S."/>
            <person name="Liolios K."/>
            <person name="Ivanova N."/>
            <person name="Mavromatis K."/>
            <person name="Pati A."/>
            <person name="Chen A."/>
            <person name="Palaniappan K."/>
            <person name="Land M."/>
            <person name="Hauser L."/>
            <person name="Chang Y.J."/>
            <person name="Jeffries C.D."/>
            <person name="Rohde M."/>
            <person name="Pukall R."/>
            <person name="Sikorski J."/>
            <person name="Goker M."/>
            <person name="Woyke T."/>
            <person name="Bristow J."/>
            <person name="Eisen J.A."/>
            <person name="Markowitz V."/>
            <person name="Hugenholtz P."/>
            <person name="Kyrpides N.C."/>
            <person name="Klenk H.P."/>
            <person name="Lapidus A."/>
        </authorList>
    </citation>
    <scope>NUCLEOTIDE SEQUENCE [LARGE SCALE GENOMIC DNA]</scope>
    <source>
        <strain evidence="2">ATCC 23552 / DSM 43043 / JCM 3097 / NBRC 12989 / 7 KIP</strain>
    </source>
</reference>
<accession>E6S8K3</accession>
<evidence type="ECO:0000313" key="1">
    <source>
        <dbReference type="EMBL" id="ADU49165.1"/>
    </source>
</evidence>
<organism evidence="1 2">
    <name type="scientific">Intrasporangium calvum (strain ATCC 23552 / DSM 43043 / JCM 3097 / NBRC 12989 / NCIMB 10167 / NRRL B-3866 / 7 KIP)</name>
    <dbReference type="NCBI Taxonomy" id="710696"/>
    <lineage>
        <taxon>Bacteria</taxon>
        <taxon>Bacillati</taxon>
        <taxon>Actinomycetota</taxon>
        <taxon>Actinomycetes</taxon>
        <taxon>Micrococcales</taxon>
        <taxon>Intrasporangiaceae</taxon>
        <taxon>Intrasporangium</taxon>
    </lineage>
</organism>
<dbReference type="HOGENOM" id="CLU_3311055_0_0_11"/>